<accession>A9UUK6</accession>
<evidence type="ECO:0008006" key="4">
    <source>
        <dbReference type="Google" id="ProtNLM"/>
    </source>
</evidence>
<dbReference type="Proteomes" id="UP000001357">
    <property type="component" value="Unassembled WGS sequence"/>
</dbReference>
<dbReference type="STRING" id="81824.A9UUK6"/>
<feature type="region of interest" description="Disordered" evidence="1">
    <location>
        <begin position="304"/>
        <end position="342"/>
    </location>
</feature>
<dbReference type="FunCoup" id="A9UUK6">
    <property type="interactions" value="839"/>
</dbReference>
<dbReference type="KEGG" id="mbr:MONBRDRAFT_36448"/>
<feature type="compositionally biased region" description="Acidic residues" evidence="1">
    <location>
        <begin position="331"/>
        <end position="342"/>
    </location>
</feature>
<dbReference type="InParanoid" id="A9UUK6"/>
<dbReference type="Pfam" id="PF12070">
    <property type="entry name" value="SCAI"/>
    <property type="match status" value="2"/>
</dbReference>
<evidence type="ECO:0000256" key="1">
    <source>
        <dbReference type="SAM" id="MobiDB-lite"/>
    </source>
</evidence>
<dbReference type="GO" id="GO:0003714">
    <property type="term" value="F:transcription corepressor activity"/>
    <property type="evidence" value="ECO:0000318"/>
    <property type="project" value="GO_Central"/>
</dbReference>
<protein>
    <recommendedName>
        <fullName evidence="4">Protein SCAI</fullName>
    </recommendedName>
</protein>
<name>A9UUK6_MONBE</name>
<dbReference type="PANTHER" id="PTHR21243">
    <property type="entry name" value="PROTEIN SCAI"/>
    <property type="match status" value="1"/>
</dbReference>
<organism evidence="2 3">
    <name type="scientific">Monosiga brevicollis</name>
    <name type="common">Choanoflagellate</name>
    <dbReference type="NCBI Taxonomy" id="81824"/>
    <lineage>
        <taxon>Eukaryota</taxon>
        <taxon>Choanoflagellata</taxon>
        <taxon>Craspedida</taxon>
        <taxon>Salpingoecidae</taxon>
        <taxon>Monosiga</taxon>
    </lineage>
</organism>
<dbReference type="eggNOG" id="ENOG502QPT4">
    <property type="taxonomic scope" value="Eukaryota"/>
</dbReference>
<dbReference type="GO" id="GO:0005634">
    <property type="term" value="C:nucleus"/>
    <property type="evidence" value="ECO:0000318"/>
    <property type="project" value="GO_Central"/>
</dbReference>
<dbReference type="EMBL" id="CH991546">
    <property type="protein sequence ID" value="EDQ90919.1"/>
    <property type="molecule type" value="Genomic_DNA"/>
</dbReference>
<gene>
    <name evidence="2" type="ORF">MONBRDRAFT_36448</name>
</gene>
<dbReference type="InterPro" id="IPR022709">
    <property type="entry name" value="SCAI"/>
</dbReference>
<dbReference type="AlphaFoldDB" id="A9UUK6"/>
<keyword evidence="3" id="KW-1185">Reference proteome</keyword>
<evidence type="ECO:0000313" key="2">
    <source>
        <dbReference type="EMBL" id="EDQ90919.1"/>
    </source>
</evidence>
<dbReference type="GO" id="GO:0006351">
    <property type="term" value="P:DNA-templated transcription"/>
    <property type="evidence" value="ECO:0007669"/>
    <property type="project" value="InterPro"/>
</dbReference>
<proteinExistence type="predicted"/>
<reference evidence="2 3" key="1">
    <citation type="journal article" date="2008" name="Nature">
        <title>The genome of the choanoflagellate Monosiga brevicollis and the origin of metazoans.</title>
        <authorList>
            <consortium name="JGI Sequencing"/>
            <person name="King N."/>
            <person name="Westbrook M.J."/>
            <person name="Young S.L."/>
            <person name="Kuo A."/>
            <person name="Abedin M."/>
            <person name="Chapman J."/>
            <person name="Fairclough S."/>
            <person name="Hellsten U."/>
            <person name="Isogai Y."/>
            <person name="Letunic I."/>
            <person name="Marr M."/>
            <person name="Pincus D."/>
            <person name="Putnam N."/>
            <person name="Rokas A."/>
            <person name="Wright K.J."/>
            <person name="Zuzow R."/>
            <person name="Dirks W."/>
            <person name="Good M."/>
            <person name="Goodstein D."/>
            <person name="Lemons D."/>
            <person name="Li W."/>
            <person name="Lyons J.B."/>
            <person name="Morris A."/>
            <person name="Nichols S."/>
            <person name="Richter D.J."/>
            <person name="Salamov A."/>
            <person name="Bork P."/>
            <person name="Lim W.A."/>
            <person name="Manning G."/>
            <person name="Miller W.T."/>
            <person name="McGinnis W."/>
            <person name="Shapiro H."/>
            <person name="Tjian R."/>
            <person name="Grigoriev I.V."/>
            <person name="Rokhsar D."/>
        </authorList>
    </citation>
    <scope>NUCLEOTIDE SEQUENCE [LARGE SCALE GENOMIC DNA]</scope>
    <source>
        <strain evidence="3">MX1 / ATCC 50154</strain>
    </source>
</reference>
<evidence type="ECO:0000313" key="3">
    <source>
        <dbReference type="Proteomes" id="UP000001357"/>
    </source>
</evidence>
<dbReference type="RefSeq" id="XP_001744216.1">
    <property type="nucleotide sequence ID" value="XM_001744164.1"/>
</dbReference>
<sequence>METGDEGGGPAAGDEAVLQRYDRLTDECRVQFEVLHQVPQYGSYWRGFFTAAFDRFTALWKLQRAHRALLMERRQFGRVEIGDMASRIAQIYFHFYLRSANRYYLKQAQEFLEAVRSRRYFDVDPGASARGARELHAKRFRCLARYLAIALLLRSATPFLETLIRNMREVPFANGQQVADEAAAFLQAALGPCAELDELGVWPPVPEAPRSPSLPPHLDLGICLLVSSVRGQRRFSEVNLDLFRMAGSLERRGVHAEGAPKHLLYRPSSNLLLAVLASALANMPVKAACLIYLAAPPAPLEPAETVSHAHSASPTGAERDLGDQMQVNESGSEDEDEDEDELAPDGVLLSVAPSLPATDPEAAHEAMSAVLTFRDVYFALRHPLILIVDSHSACCFDLLVTNVELKTVLVLAAPAFWPPHAQSPAQGSVLAALLTQPTIGLLRLLRGYDFVCQVAPLHTLAQLHADLVALRRLLLQPAVRGFHACLANDFVASYVATITAAVALLRRLQWPARATPTMYPGSLLEQLVAHVAETAELTTAQTTLREFGIVEQEHWLLTASD</sequence>
<dbReference type="GeneID" id="5889527"/>